<dbReference type="InterPro" id="IPR024072">
    <property type="entry name" value="DHFR-like_dom_sf"/>
</dbReference>
<evidence type="ECO:0000313" key="2">
    <source>
        <dbReference type="EMBL" id="OAV59408.1"/>
    </source>
</evidence>
<comment type="caution">
    <text evidence="2">The sequence shown here is derived from an EMBL/GenBank/DDBJ whole genome shotgun (WGS) entry which is preliminary data.</text>
</comment>
<proteinExistence type="predicted"/>
<organism evidence="2 3">
    <name type="scientific">Enteractinococcus helveticum</name>
    <dbReference type="NCBI Taxonomy" id="1837282"/>
    <lineage>
        <taxon>Bacteria</taxon>
        <taxon>Bacillati</taxon>
        <taxon>Actinomycetota</taxon>
        <taxon>Actinomycetes</taxon>
        <taxon>Micrococcales</taxon>
        <taxon>Micrococcaceae</taxon>
    </lineage>
</organism>
<protein>
    <recommendedName>
        <fullName evidence="1">Bacterial bifunctional deaminase-reductase C-terminal domain-containing protein</fullName>
    </recommendedName>
</protein>
<feature type="domain" description="Bacterial bifunctional deaminase-reductase C-terminal" evidence="1">
    <location>
        <begin position="5"/>
        <end position="180"/>
    </location>
</feature>
<dbReference type="Pfam" id="PF01872">
    <property type="entry name" value="RibD_C"/>
    <property type="match status" value="1"/>
</dbReference>
<name>A0A1B7LWK5_9MICC</name>
<gene>
    <name evidence="2" type="ORF">A6F49_16295</name>
</gene>
<accession>A0A1B7LWK5</accession>
<dbReference type="Gene3D" id="3.40.430.10">
    <property type="entry name" value="Dihydrofolate Reductase, subunit A"/>
    <property type="match status" value="1"/>
</dbReference>
<dbReference type="Proteomes" id="UP000078292">
    <property type="component" value="Unassembled WGS sequence"/>
</dbReference>
<dbReference type="InterPro" id="IPR002734">
    <property type="entry name" value="RibDG_C"/>
</dbReference>
<dbReference type="STRING" id="1837282.A6F49_16295"/>
<dbReference type="OrthoDB" id="7949219at2"/>
<dbReference type="AlphaFoldDB" id="A0A1B7LWK5"/>
<keyword evidence="3" id="KW-1185">Reference proteome</keyword>
<reference evidence="2 3" key="1">
    <citation type="submission" date="2016-04" db="EMBL/GenBank/DDBJ databases">
        <title>First whole genome shotgun sequence of the bacterium Enteractinococcus sp. strain UASWS1574.</title>
        <authorList>
            <person name="Crovadore J."/>
            <person name="Chablais R."/>
            <person name="Lefort F."/>
        </authorList>
    </citation>
    <scope>NUCLEOTIDE SEQUENCE [LARGE SCALE GENOMIC DNA]</scope>
    <source>
        <strain evidence="2 3">UASWS1574</strain>
    </source>
</reference>
<dbReference type="GO" id="GO:0008703">
    <property type="term" value="F:5-amino-6-(5-phosphoribosylamino)uracil reductase activity"/>
    <property type="evidence" value="ECO:0007669"/>
    <property type="project" value="InterPro"/>
</dbReference>
<dbReference type="GO" id="GO:0009231">
    <property type="term" value="P:riboflavin biosynthetic process"/>
    <property type="evidence" value="ECO:0007669"/>
    <property type="project" value="InterPro"/>
</dbReference>
<evidence type="ECO:0000259" key="1">
    <source>
        <dbReference type="Pfam" id="PF01872"/>
    </source>
</evidence>
<dbReference type="RefSeq" id="WP_043058649.1">
    <property type="nucleotide sequence ID" value="NZ_LXEY01000022.1"/>
</dbReference>
<dbReference type="SUPFAM" id="SSF53597">
    <property type="entry name" value="Dihydrofolate reductase-like"/>
    <property type="match status" value="1"/>
</dbReference>
<evidence type="ECO:0000313" key="3">
    <source>
        <dbReference type="Proteomes" id="UP000078292"/>
    </source>
</evidence>
<dbReference type="EMBL" id="LXEY01000022">
    <property type="protein sequence ID" value="OAV59408.1"/>
    <property type="molecule type" value="Genomic_DNA"/>
</dbReference>
<sequence>MGMLNYAATISLDGYVANSNADFQWAAPSDEVLAHHLQRMHQVTTQILGRRVYGLMKHWSTVCEQAAHSTAATEFAQRWVAIDKIVVSNTLSKVDFSANGSRLVRELTLSDIRHMVARSHGVTQIFGPTTAAEALRTGMVDRLELFIVPVMLGQGRRALPEGAYRKMKLTQQQVFDDGTVFLQYDRT</sequence>